<sequence>MMTKLLLPALVAMMITGCASQPTSDVVDTLISKTWVVEDLNNQGIIDNSRITLDFNNEGRVAGIASCNRYFAGYSIDNRAIKVEQAASTMMACSDALMTQENHFLDTLQSVHSFDIDGTGALILSGDNIRILAR</sequence>
<evidence type="ECO:0000313" key="3">
    <source>
        <dbReference type="EMBL" id="QIR06473.1"/>
    </source>
</evidence>
<dbReference type="InterPro" id="IPR038670">
    <property type="entry name" value="HslJ-like_sf"/>
</dbReference>
<dbReference type="Gene3D" id="2.40.128.270">
    <property type="match status" value="1"/>
</dbReference>
<dbReference type="Proteomes" id="UP000501408">
    <property type="component" value="Chromosome 1"/>
</dbReference>
<reference evidence="3 4" key="1">
    <citation type="submission" date="2020-03" db="EMBL/GenBank/DDBJ databases">
        <title>Genome mining reveals the biosynthetic pathways of PHA and ectoines of the halophilic strain Salinivibrio costicola M318 isolated from fermented shrimp paste.</title>
        <authorList>
            <person name="Doan T.V."/>
            <person name="Tran L.T."/>
            <person name="Trieu T.A."/>
            <person name="Nguyen Q.V."/>
            <person name="Quach T.N."/>
            <person name="Phi T.Q."/>
            <person name="Kumar S."/>
        </authorList>
    </citation>
    <scope>NUCLEOTIDE SEQUENCE [LARGE SCALE GENOMIC DNA]</scope>
    <source>
        <strain evidence="3 4">M318</strain>
    </source>
</reference>
<evidence type="ECO:0000313" key="4">
    <source>
        <dbReference type="Proteomes" id="UP000501408"/>
    </source>
</evidence>
<accession>A0ABX6K7X1</accession>
<dbReference type="EMBL" id="CP050266">
    <property type="protein sequence ID" value="QIR06473.1"/>
    <property type="molecule type" value="Genomic_DNA"/>
</dbReference>
<dbReference type="PROSITE" id="PS51257">
    <property type="entry name" value="PROKAR_LIPOPROTEIN"/>
    <property type="match status" value="1"/>
</dbReference>
<dbReference type="Pfam" id="PF03724">
    <property type="entry name" value="META"/>
    <property type="match status" value="1"/>
</dbReference>
<feature type="signal peptide" evidence="1">
    <location>
        <begin position="1"/>
        <end position="20"/>
    </location>
</feature>
<feature type="domain" description="DUF306" evidence="2">
    <location>
        <begin position="29"/>
        <end position="129"/>
    </location>
</feature>
<organism evidence="3 4">
    <name type="scientific">Salinivibrio costicola</name>
    <name type="common">Vibrio costicola</name>
    <dbReference type="NCBI Taxonomy" id="51367"/>
    <lineage>
        <taxon>Bacteria</taxon>
        <taxon>Pseudomonadati</taxon>
        <taxon>Pseudomonadota</taxon>
        <taxon>Gammaproteobacteria</taxon>
        <taxon>Vibrionales</taxon>
        <taxon>Vibrionaceae</taxon>
        <taxon>Salinivibrio</taxon>
    </lineage>
</organism>
<proteinExistence type="predicted"/>
<evidence type="ECO:0000256" key="1">
    <source>
        <dbReference type="SAM" id="SignalP"/>
    </source>
</evidence>
<dbReference type="PANTHER" id="PTHR35535">
    <property type="entry name" value="HEAT SHOCK PROTEIN HSLJ"/>
    <property type="match status" value="1"/>
</dbReference>
<protein>
    <submittedName>
        <fullName evidence="3">META domain-containing protein</fullName>
    </submittedName>
</protein>
<keyword evidence="4" id="KW-1185">Reference proteome</keyword>
<dbReference type="InterPro" id="IPR005184">
    <property type="entry name" value="DUF306_Meta_HslJ"/>
</dbReference>
<keyword evidence="1" id="KW-0732">Signal</keyword>
<evidence type="ECO:0000259" key="2">
    <source>
        <dbReference type="Pfam" id="PF03724"/>
    </source>
</evidence>
<dbReference type="PANTHER" id="PTHR35535:SF1">
    <property type="entry name" value="HEAT SHOCK PROTEIN HSLJ"/>
    <property type="match status" value="1"/>
</dbReference>
<gene>
    <name evidence="3" type="ORF">HBA18_08910</name>
</gene>
<dbReference type="RefSeq" id="WP_167314602.1">
    <property type="nucleotide sequence ID" value="NZ_CP050266.1"/>
</dbReference>
<name>A0ABX6K7X1_SALCS</name>
<dbReference type="InterPro" id="IPR053147">
    <property type="entry name" value="Hsp_HslJ-like"/>
</dbReference>
<feature type="chain" id="PRO_5045894332" evidence="1">
    <location>
        <begin position="21"/>
        <end position="134"/>
    </location>
</feature>